<gene>
    <name evidence="10" type="ORF">NN4_33280</name>
</gene>
<evidence type="ECO:0000313" key="10">
    <source>
        <dbReference type="EMBL" id="GEM38809.1"/>
    </source>
</evidence>
<dbReference type="Proteomes" id="UP000321424">
    <property type="component" value="Unassembled WGS sequence"/>
</dbReference>
<dbReference type="InterPro" id="IPR057326">
    <property type="entry name" value="KR_dom"/>
</dbReference>
<dbReference type="InterPro" id="IPR013968">
    <property type="entry name" value="PKS_KR"/>
</dbReference>
<evidence type="ECO:0000256" key="7">
    <source>
        <dbReference type="SAM" id="MobiDB-lite"/>
    </source>
</evidence>
<dbReference type="PROSITE" id="PS52019">
    <property type="entry name" value="PKS_MFAS_DH"/>
    <property type="match status" value="1"/>
</dbReference>
<dbReference type="InterPro" id="IPR020841">
    <property type="entry name" value="PKS_Beta-ketoAc_synthase_dom"/>
</dbReference>
<dbReference type="Pfam" id="PF00109">
    <property type="entry name" value="ketoacyl-synt"/>
    <property type="match status" value="3"/>
</dbReference>
<protein>
    <submittedName>
        <fullName evidence="10">Uncharacterized protein</fullName>
    </submittedName>
</protein>
<dbReference type="Gene3D" id="3.10.129.110">
    <property type="entry name" value="Polyketide synthase dehydratase"/>
    <property type="match status" value="1"/>
</dbReference>
<dbReference type="EMBL" id="BJXA01000019">
    <property type="protein sequence ID" value="GEM38809.1"/>
    <property type="molecule type" value="Genomic_DNA"/>
</dbReference>
<dbReference type="SUPFAM" id="SSF53901">
    <property type="entry name" value="Thiolase-like"/>
    <property type="match status" value="3"/>
</dbReference>
<evidence type="ECO:0000256" key="3">
    <source>
        <dbReference type="ARBA" id="ARBA00023002"/>
    </source>
</evidence>
<dbReference type="InterPro" id="IPR014031">
    <property type="entry name" value="Ketoacyl_synth_C"/>
</dbReference>
<feature type="domain" description="Ketosynthase family 3 (KS3)" evidence="8">
    <location>
        <begin position="325"/>
        <end position="772"/>
    </location>
</feature>
<evidence type="ECO:0000256" key="1">
    <source>
        <dbReference type="ARBA" id="ARBA00022450"/>
    </source>
</evidence>
<dbReference type="SUPFAM" id="SSF51735">
    <property type="entry name" value="NAD(P)-binding Rossmann-fold domains"/>
    <property type="match status" value="2"/>
</dbReference>
<keyword evidence="2" id="KW-0597">Phosphoprotein</keyword>
<dbReference type="CDD" id="cd00833">
    <property type="entry name" value="PKS"/>
    <property type="match status" value="1"/>
</dbReference>
<dbReference type="Gene3D" id="3.40.50.720">
    <property type="entry name" value="NAD(P)-binding Rossmann-like Domain"/>
    <property type="match status" value="2"/>
</dbReference>
<evidence type="ECO:0000256" key="2">
    <source>
        <dbReference type="ARBA" id="ARBA00022553"/>
    </source>
</evidence>
<name>A0A511MDY6_9NOCA</name>
<comment type="similarity">
    <text evidence="6">Belongs to the thiolase-like superfamily. Beta-ketoacyl-ACP synthases family.</text>
</comment>
<feature type="region of interest" description="C-terminal hotdog fold" evidence="5">
    <location>
        <begin position="1791"/>
        <end position="1941"/>
    </location>
</feature>
<proteinExistence type="inferred from homology"/>
<comment type="caution">
    <text evidence="10">The sequence shown here is derived from an EMBL/GenBank/DDBJ whole genome shotgun (WGS) entry which is preliminary data.</text>
</comment>
<keyword evidence="3" id="KW-0560">Oxidoreductase</keyword>
<evidence type="ECO:0000313" key="11">
    <source>
        <dbReference type="Proteomes" id="UP000321424"/>
    </source>
</evidence>
<accession>A0A511MDY6</accession>
<dbReference type="RefSeq" id="WP_147131561.1">
    <property type="nucleotide sequence ID" value="NZ_BJXA01000019.1"/>
</dbReference>
<dbReference type="SMART" id="SM00825">
    <property type="entry name" value="PKS_KS"/>
    <property type="match status" value="1"/>
</dbReference>
<dbReference type="PROSITE" id="PS52004">
    <property type="entry name" value="KS3_2"/>
    <property type="match status" value="1"/>
</dbReference>
<feature type="region of interest" description="N-terminal hotdog fold" evidence="5">
    <location>
        <begin position="1645"/>
        <end position="1778"/>
    </location>
</feature>
<feature type="active site" description="Proton acceptor; for dehydratase activity" evidence="5">
    <location>
        <position position="1675"/>
    </location>
</feature>
<evidence type="ECO:0000259" key="8">
    <source>
        <dbReference type="PROSITE" id="PS52004"/>
    </source>
</evidence>
<organism evidence="10 11">
    <name type="scientific">Nocardia ninae NBRC 108245</name>
    <dbReference type="NCBI Taxonomy" id="1210091"/>
    <lineage>
        <taxon>Bacteria</taxon>
        <taxon>Bacillati</taxon>
        <taxon>Actinomycetota</taxon>
        <taxon>Actinomycetes</taxon>
        <taxon>Mycobacteriales</taxon>
        <taxon>Nocardiaceae</taxon>
        <taxon>Nocardia</taxon>
    </lineage>
</organism>
<dbReference type="GO" id="GO:0016491">
    <property type="term" value="F:oxidoreductase activity"/>
    <property type="evidence" value="ECO:0007669"/>
    <property type="project" value="UniProtKB-KW"/>
</dbReference>
<reference evidence="10 11" key="1">
    <citation type="submission" date="2019-07" db="EMBL/GenBank/DDBJ databases">
        <title>Whole genome shotgun sequence of Nocardia ninae NBRC 108245.</title>
        <authorList>
            <person name="Hosoyama A."/>
            <person name="Uohara A."/>
            <person name="Ohji S."/>
            <person name="Ichikawa N."/>
        </authorList>
    </citation>
    <scope>NUCLEOTIDE SEQUENCE [LARGE SCALE GENOMIC DNA]</scope>
    <source>
        <strain evidence="10 11">NBRC 108245</strain>
    </source>
</reference>
<keyword evidence="1" id="KW-0596">Phosphopantetheine</keyword>
<dbReference type="Gene3D" id="3.40.47.10">
    <property type="match status" value="2"/>
</dbReference>
<dbReference type="Pfam" id="PF08659">
    <property type="entry name" value="KR"/>
    <property type="match status" value="1"/>
</dbReference>
<keyword evidence="4" id="KW-0511">Multifunctional enzyme</keyword>
<dbReference type="InterPro" id="IPR016039">
    <property type="entry name" value="Thiolase-like"/>
</dbReference>
<dbReference type="InterPro" id="IPR014030">
    <property type="entry name" value="Ketoacyl_synth_N"/>
</dbReference>
<sequence>MSELRGKLALVTGGAHGVGKAITTALLERGADVVVNYFHSHAAAKETARELGSLGRIELIRGSVARPDQVTRMFAEIDERFGRLDILVNNAASGALVPDDEVTDEQLDLGWNTNVKGALRCSQHAAELMRRQGRGAIVNISALGGSQFVMANYLACAPAKAAMETMTRYLAARYAAAGIRVNTASAAMLVSDVADAFPEAEAMQRAIAAATPLGRLGTPAEFADLVAFLASEQARWITGQTVLADGGLSLGVPLLSASAELASETPVPGQAAAAMGTEPVPSAAVAGARPVAETSVTEPHVSADGVDARSEATTSVTEPEIPVEDDEIAIVGIGMAVAGANSPEEFWELRNTGADLFVPVPVDRWERDSFHSTDDSAEDKAYQDRCVFITEFSPTEGGFDPADPVGNHEFTTSWLRHSVIQAMRGVGTRPADRFRAVIGYTPDGNQHLEEAGVLAAAVDRADTILAELAPASRDFLRAEIAGTLSERYRRGADANVARFLPHRVGRLAIDGVLPAATTVQMVDTACSSSLYAVDIGAKALLDGAVDLAVCGGAFALGPRGTVLFSKLRGLSKKGEVRSLDRDADGVIFADGAAVVVLKRLSRARADGDDVLGVLRSTGTSSDGKGKAIYAPNPKGQARAIARARETDPPIPVDWIIAHATGTPAGDMAELKTLHESYGAEAIPVTSNKSLIGHTGWAAGVVSLIEATLGLRYGVVPPQFRFTAPPVDFPADRSRLTIPTEARALPAQQDRPRTVAVTGFGFGGTNAHLLLSEQHPAAVPTTTASKRRDGRIAIVGWAAHLPGLADRTAIEAWLRGTGPGPADSFGAKYPTPTFDKVRLPPPTVRTVDRCQLMILECGHQLRRQLGDSWQDHADRTGVFVGNLGPTRAGMLYANRCYLDDISGALYRNPRLAESELLPKLLDGLYEHAQHLVPPSNEDSFSGIMPNIISARLANYFDLHGPNLTLDAGLASTLSAFDVACQYLRAGDIDVALAGGINGNDLAELRPLLAELLPDTAPADGAFLFALATEEVAVASGMPILAIVDEIGVVDKTAKSAAAVAECGVPAPATARYLGAAGGLEVLRLLLTGSGTADVVCHGEPDTPATRIGLTIPATETPPLPERFRSPDAYGPGAACRVKRHVPELVPVPAEAIRPALPFLPAGVVLLTDDPELVAALGPLPDDAIVLCGTPATADAVDAALAGRTPKDVRVLVDLAASAPVANCLTEGAPAVEALHDLLFLVLRRAEHASVFALLLGGLHREVPHPYSGLFTGLMKAAHLEAPDTERFALVTTTQDVTAGALLVEAETRRNRVLPVVFDRSGTRCAYTLVERPLDLAETGPRLSASSVVVAVGGARGITAELVKALAADFGPKLYLLGSNPLDDYPADTFIGTDAEFAAGRKQWLRDQLTTRPGTPVATLNREFNRMLDARAARGNIDAMARLCGAARVRYSTCDVTDEASVRRAIGEILATESGIDLLINAAGKNSSALLPRKDFAAFRGVRDLKLRSHRNLKKALADTPVGLWCSFGSLLGFFGQRGESDYAAGNDFLATAGEFAARVQGRDEVTIGWTLWSGTGMGAGDLISKYYERADSYSNMAVAEGIHHFVRELHAAERVPHIVHLGAAERRTVTSFYPGFFTGTTRTGDHHLRHTVSRTEDSAVYECPMTEQADGYLYGHTVRGHATLPGLFVTEIAAEAALSLRPELVVIGFEDLVFERFVQVRPDLDVPPKRIHASVGTATADLVTVDVHITSDIVAPTGSVIAKDKPHFTCRVLLAPVANTALRWQDWTTDPAERAVPDPYHLPGSPVRLSGPFVCTTDTRTHPRGARARFRPELTDADPVWSTFLMPSLLLDGMARMGALHPTRAGLLPVAVPTSVRRIDLYQQANDIELAQAGPLELYATPAEFTLDGPASNRFVAARPDGGVVAQIKDIGAKVLGYVDPADGTFHTSGETHG</sequence>
<dbReference type="PRINTS" id="PR00081">
    <property type="entry name" value="GDHRDH"/>
</dbReference>
<evidence type="ECO:0000256" key="6">
    <source>
        <dbReference type="RuleBase" id="RU003694"/>
    </source>
</evidence>
<dbReference type="SMART" id="SM00822">
    <property type="entry name" value="PKS_KR"/>
    <property type="match status" value="1"/>
</dbReference>
<dbReference type="PANTHER" id="PTHR43775">
    <property type="entry name" value="FATTY ACID SYNTHASE"/>
    <property type="match status" value="1"/>
</dbReference>
<dbReference type="PANTHER" id="PTHR43775:SF37">
    <property type="entry name" value="SI:DKEY-61P9.11"/>
    <property type="match status" value="1"/>
</dbReference>
<dbReference type="InterPro" id="IPR002347">
    <property type="entry name" value="SDR_fam"/>
</dbReference>
<dbReference type="InterPro" id="IPR036291">
    <property type="entry name" value="NAD(P)-bd_dom_sf"/>
</dbReference>
<dbReference type="Pfam" id="PF02801">
    <property type="entry name" value="Ketoacyl-synt_C"/>
    <property type="match status" value="1"/>
</dbReference>
<dbReference type="Pfam" id="PF13561">
    <property type="entry name" value="adh_short_C2"/>
    <property type="match status" value="1"/>
</dbReference>
<feature type="active site" description="Proton donor; for dehydratase activity" evidence="5">
    <location>
        <position position="1851"/>
    </location>
</feature>
<dbReference type="GO" id="GO:0006633">
    <property type="term" value="P:fatty acid biosynthetic process"/>
    <property type="evidence" value="ECO:0007669"/>
    <property type="project" value="TreeGrafter"/>
</dbReference>
<feature type="region of interest" description="Disordered" evidence="7">
    <location>
        <begin position="293"/>
        <end position="319"/>
    </location>
</feature>
<dbReference type="GO" id="GO:0004312">
    <property type="term" value="F:fatty acid synthase activity"/>
    <property type="evidence" value="ECO:0007669"/>
    <property type="project" value="TreeGrafter"/>
</dbReference>
<dbReference type="InterPro" id="IPR049900">
    <property type="entry name" value="PKS_mFAS_DH"/>
</dbReference>
<evidence type="ECO:0000259" key="9">
    <source>
        <dbReference type="PROSITE" id="PS52019"/>
    </source>
</evidence>
<dbReference type="FunFam" id="3.40.50.720:FF:000084">
    <property type="entry name" value="Short-chain dehydrogenase reductase"/>
    <property type="match status" value="1"/>
</dbReference>
<keyword evidence="6" id="KW-0808">Transferase</keyword>
<dbReference type="OrthoDB" id="4490964at2"/>
<dbReference type="InterPro" id="IPR042104">
    <property type="entry name" value="PKS_dehydratase_sf"/>
</dbReference>
<feature type="domain" description="PKS/mFAS DH" evidence="9">
    <location>
        <begin position="1645"/>
        <end position="1941"/>
    </location>
</feature>
<evidence type="ECO:0000256" key="4">
    <source>
        <dbReference type="ARBA" id="ARBA00023268"/>
    </source>
</evidence>
<keyword evidence="11" id="KW-1185">Reference proteome</keyword>
<dbReference type="InterPro" id="IPR050091">
    <property type="entry name" value="PKS_NRPS_Biosynth_Enz"/>
</dbReference>
<evidence type="ECO:0000256" key="5">
    <source>
        <dbReference type="PROSITE-ProRule" id="PRU01363"/>
    </source>
</evidence>